<evidence type="ECO:0000256" key="5">
    <source>
        <dbReference type="SAM" id="Phobius"/>
    </source>
</evidence>
<dbReference type="InterPro" id="IPR036465">
    <property type="entry name" value="vWFA_dom_sf"/>
</dbReference>
<dbReference type="InterPro" id="IPR050768">
    <property type="entry name" value="UPF0353/GerABKA_families"/>
</dbReference>
<dbReference type="RefSeq" id="WP_146952064.1">
    <property type="nucleotide sequence ID" value="NZ_BAABBJ010000009.1"/>
</dbReference>
<protein>
    <submittedName>
        <fullName evidence="7">Membrane protein</fullName>
    </submittedName>
</protein>
<evidence type="ECO:0000259" key="6">
    <source>
        <dbReference type="PROSITE" id="PS50234"/>
    </source>
</evidence>
<dbReference type="Pfam" id="PF07584">
    <property type="entry name" value="BatA"/>
    <property type="match status" value="1"/>
</dbReference>
<keyword evidence="8" id="KW-1185">Reference proteome</keyword>
<feature type="transmembrane region" description="Helical" evidence="5">
    <location>
        <begin position="6"/>
        <end position="25"/>
    </location>
</feature>
<dbReference type="SUPFAM" id="SSF53300">
    <property type="entry name" value="vWA-like"/>
    <property type="match status" value="1"/>
</dbReference>
<dbReference type="PANTHER" id="PTHR22550:SF5">
    <property type="entry name" value="LEUCINE ZIPPER PROTEIN 4"/>
    <property type="match status" value="1"/>
</dbReference>
<feature type="transmembrane region" description="Helical" evidence="5">
    <location>
        <begin position="56"/>
        <end position="73"/>
    </location>
</feature>
<dbReference type="PROSITE" id="PS50234">
    <property type="entry name" value="VWFA"/>
    <property type="match status" value="1"/>
</dbReference>
<organism evidence="7 8">
    <name type="scientific">Cellulomonas soli</name>
    <dbReference type="NCBI Taxonomy" id="931535"/>
    <lineage>
        <taxon>Bacteria</taxon>
        <taxon>Bacillati</taxon>
        <taxon>Actinomycetota</taxon>
        <taxon>Actinomycetes</taxon>
        <taxon>Micrococcales</taxon>
        <taxon>Cellulomonadaceae</taxon>
        <taxon>Cellulomonas</taxon>
    </lineage>
</organism>
<evidence type="ECO:0000256" key="3">
    <source>
        <dbReference type="ARBA" id="ARBA00022989"/>
    </source>
</evidence>
<keyword evidence="4 5" id="KW-0472">Membrane</keyword>
<evidence type="ECO:0000256" key="1">
    <source>
        <dbReference type="ARBA" id="ARBA00022475"/>
    </source>
</evidence>
<evidence type="ECO:0000256" key="4">
    <source>
        <dbReference type="ARBA" id="ARBA00023136"/>
    </source>
</evidence>
<keyword evidence="1" id="KW-1003">Cell membrane</keyword>
<dbReference type="SMART" id="SM00327">
    <property type="entry name" value="VWA"/>
    <property type="match status" value="1"/>
</dbReference>
<feature type="domain" description="VWFA" evidence="6">
    <location>
        <begin position="87"/>
        <end position="305"/>
    </location>
</feature>
<evidence type="ECO:0000313" key="7">
    <source>
        <dbReference type="EMBL" id="GEP68287.1"/>
    </source>
</evidence>
<evidence type="ECO:0000313" key="8">
    <source>
        <dbReference type="Proteomes" id="UP000321798"/>
    </source>
</evidence>
<name>A0A512PAQ7_9CELL</name>
<dbReference type="Gene3D" id="3.40.50.410">
    <property type="entry name" value="von Willebrand factor, type A domain"/>
    <property type="match status" value="1"/>
</dbReference>
<sequence>MSLAWPWALAALGTVPLVLAVAWLVRRRRRRAAVTVTSLALVRAAAPGRGRWTRRIPAALLVAGLAVLGVGAARPQVSVPIASNATTILLAFDVSSSMCSTDVDPNRLVVAQEAATAFVESQAGSRIGLVAFSGVAGVLVPPTTDTDALVDAIAGLTTSRGTAIGQAILTSIDAIAEVDLSVAPTGVEVTDEDTAQPAAAIVVLTDGANSQGVEPVTAAEQATARGIPVYTIGFGTTTPAAAVCDASQVDASSGAAGANAGGGGGAGPGNQTIDEATLTEVADSTGGEYYRAENADELSSVLTELPSTLSVVHEDRDVASWFALAGGLLVAAAVALSLWWGRVRAPRTVTPRRP</sequence>
<keyword evidence="3 5" id="KW-1133">Transmembrane helix</keyword>
<feature type="transmembrane region" description="Helical" evidence="5">
    <location>
        <begin position="318"/>
        <end position="340"/>
    </location>
</feature>
<gene>
    <name evidence="7" type="ORF">CSO01_10020</name>
</gene>
<dbReference type="OrthoDB" id="8882959at2"/>
<dbReference type="InterPro" id="IPR024163">
    <property type="entry name" value="Aerotolerance_reg_N"/>
</dbReference>
<reference evidence="7 8" key="1">
    <citation type="submission" date="2019-07" db="EMBL/GenBank/DDBJ databases">
        <title>Whole genome shotgun sequence of Cellulomonas soli NBRC 109434.</title>
        <authorList>
            <person name="Hosoyama A."/>
            <person name="Uohara A."/>
            <person name="Ohji S."/>
            <person name="Ichikawa N."/>
        </authorList>
    </citation>
    <scope>NUCLEOTIDE SEQUENCE [LARGE SCALE GENOMIC DNA]</scope>
    <source>
        <strain evidence="7 8">NBRC 109434</strain>
    </source>
</reference>
<evidence type="ECO:0000256" key="2">
    <source>
        <dbReference type="ARBA" id="ARBA00022692"/>
    </source>
</evidence>
<dbReference type="PANTHER" id="PTHR22550">
    <property type="entry name" value="SPORE GERMINATION PROTEIN"/>
    <property type="match status" value="1"/>
</dbReference>
<dbReference type="AlphaFoldDB" id="A0A512PAQ7"/>
<proteinExistence type="predicted"/>
<accession>A0A512PAQ7</accession>
<dbReference type="EMBL" id="BKAL01000003">
    <property type="protein sequence ID" value="GEP68287.1"/>
    <property type="molecule type" value="Genomic_DNA"/>
</dbReference>
<dbReference type="Pfam" id="PF13519">
    <property type="entry name" value="VWA_2"/>
    <property type="match status" value="1"/>
</dbReference>
<comment type="caution">
    <text evidence="7">The sequence shown here is derived from an EMBL/GenBank/DDBJ whole genome shotgun (WGS) entry which is preliminary data.</text>
</comment>
<keyword evidence="2 5" id="KW-0812">Transmembrane</keyword>
<dbReference type="InterPro" id="IPR002035">
    <property type="entry name" value="VWF_A"/>
</dbReference>
<dbReference type="Proteomes" id="UP000321798">
    <property type="component" value="Unassembled WGS sequence"/>
</dbReference>